<feature type="domain" description="TRNA-binding" evidence="17">
    <location>
        <begin position="39"/>
        <end position="147"/>
    </location>
</feature>
<dbReference type="Pfam" id="PF03484">
    <property type="entry name" value="B5"/>
    <property type="match status" value="1"/>
</dbReference>
<evidence type="ECO:0000256" key="2">
    <source>
        <dbReference type="ARBA" id="ARBA00008653"/>
    </source>
</evidence>
<dbReference type="SMART" id="SM00874">
    <property type="entry name" value="B5"/>
    <property type="match status" value="1"/>
</dbReference>
<keyword evidence="12 15" id="KW-0648">Protein biosynthesis</keyword>
<dbReference type="PROSITE" id="PS51447">
    <property type="entry name" value="FDX_ACB"/>
    <property type="match status" value="1"/>
</dbReference>
<dbReference type="InterPro" id="IPR005121">
    <property type="entry name" value="Fdx_antiC-bd"/>
</dbReference>
<gene>
    <name evidence="15" type="primary">pheT</name>
    <name evidence="20" type="ORF">SAMN04488588_0097</name>
</gene>
<organism evidence="20 21">
    <name type="scientific">Geotoga petraea</name>
    <dbReference type="NCBI Taxonomy" id="28234"/>
    <lineage>
        <taxon>Bacteria</taxon>
        <taxon>Thermotogati</taxon>
        <taxon>Thermotogota</taxon>
        <taxon>Thermotogae</taxon>
        <taxon>Petrotogales</taxon>
        <taxon>Petrotogaceae</taxon>
        <taxon>Geotoga</taxon>
    </lineage>
</organism>
<dbReference type="InterPro" id="IPR045864">
    <property type="entry name" value="aa-tRNA-synth_II/BPL/LPL"/>
</dbReference>
<evidence type="ECO:0000256" key="10">
    <source>
        <dbReference type="ARBA" id="ARBA00022842"/>
    </source>
</evidence>
<evidence type="ECO:0000256" key="9">
    <source>
        <dbReference type="ARBA" id="ARBA00022840"/>
    </source>
</evidence>
<dbReference type="AlphaFoldDB" id="A0A1G6HSK9"/>
<dbReference type="SMART" id="SM00896">
    <property type="entry name" value="FDX-ACB"/>
    <property type="match status" value="1"/>
</dbReference>
<evidence type="ECO:0000256" key="5">
    <source>
        <dbReference type="ARBA" id="ARBA00022555"/>
    </source>
</evidence>
<feature type="binding site" evidence="15">
    <location>
        <position position="460"/>
    </location>
    <ligand>
        <name>Mg(2+)</name>
        <dbReference type="ChEBI" id="CHEBI:18420"/>
        <note>shared with alpha subunit</note>
    </ligand>
</feature>
<dbReference type="Gene3D" id="2.40.50.140">
    <property type="entry name" value="Nucleic acid-binding proteins"/>
    <property type="match status" value="1"/>
</dbReference>
<evidence type="ECO:0000256" key="3">
    <source>
        <dbReference type="ARBA" id="ARBA00011209"/>
    </source>
</evidence>
<dbReference type="GO" id="GO:0006432">
    <property type="term" value="P:phenylalanyl-tRNA aminoacylation"/>
    <property type="evidence" value="ECO:0007669"/>
    <property type="project" value="UniProtKB-UniRule"/>
</dbReference>
<keyword evidence="7 15" id="KW-0479">Metal-binding</keyword>
<feature type="binding site" evidence="15">
    <location>
        <position position="450"/>
    </location>
    <ligand>
        <name>Mg(2+)</name>
        <dbReference type="ChEBI" id="CHEBI:18420"/>
        <note>shared with alpha subunit</note>
    </ligand>
</feature>
<dbReference type="STRING" id="28234.SAMN04488588_0097"/>
<dbReference type="InterPro" id="IPR020825">
    <property type="entry name" value="Phe-tRNA_synthase-like_B3/B4"/>
</dbReference>
<comment type="subunit">
    <text evidence="3 15">Tetramer of two alpha and two beta subunits.</text>
</comment>
<dbReference type="FunFam" id="3.50.40.10:FF:000001">
    <property type="entry name" value="Phenylalanine--tRNA ligase beta subunit"/>
    <property type="match status" value="1"/>
</dbReference>
<dbReference type="GO" id="GO:0005524">
    <property type="term" value="F:ATP binding"/>
    <property type="evidence" value="ECO:0007669"/>
    <property type="project" value="UniProtKB-UniRule"/>
</dbReference>
<evidence type="ECO:0000313" key="20">
    <source>
        <dbReference type="EMBL" id="SDB97212.1"/>
    </source>
</evidence>
<comment type="catalytic activity">
    <reaction evidence="14 15">
        <text>tRNA(Phe) + L-phenylalanine + ATP = L-phenylalanyl-tRNA(Phe) + AMP + diphosphate + H(+)</text>
        <dbReference type="Rhea" id="RHEA:19413"/>
        <dbReference type="Rhea" id="RHEA-COMP:9668"/>
        <dbReference type="Rhea" id="RHEA-COMP:9699"/>
        <dbReference type="ChEBI" id="CHEBI:15378"/>
        <dbReference type="ChEBI" id="CHEBI:30616"/>
        <dbReference type="ChEBI" id="CHEBI:33019"/>
        <dbReference type="ChEBI" id="CHEBI:58095"/>
        <dbReference type="ChEBI" id="CHEBI:78442"/>
        <dbReference type="ChEBI" id="CHEBI:78531"/>
        <dbReference type="ChEBI" id="CHEBI:456215"/>
        <dbReference type="EC" id="6.1.1.20"/>
    </reaction>
</comment>
<dbReference type="CDD" id="cd00769">
    <property type="entry name" value="PheRS_beta_core"/>
    <property type="match status" value="1"/>
</dbReference>
<proteinExistence type="inferred from homology"/>
<keyword evidence="21" id="KW-1185">Reference proteome</keyword>
<keyword evidence="5 16" id="KW-0820">tRNA-binding</keyword>
<feature type="domain" description="FDX-ACB" evidence="18">
    <location>
        <begin position="694"/>
        <end position="785"/>
    </location>
</feature>
<evidence type="ECO:0000256" key="16">
    <source>
        <dbReference type="PROSITE-ProRule" id="PRU00209"/>
    </source>
</evidence>
<dbReference type="InterPro" id="IPR033714">
    <property type="entry name" value="tRNA_bind_bactPheRS"/>
</dbReference>
<evidence type="ECO:0000256" key="15">
    <source>
        <dbReference type="HAMAP-Rule" id="MF_00283"/>
    </source>
</evidence>
<dbReference type="InterPro" id="IPR036690">
    <property type="entry name" value="Fdx_antiC-bd_sf"/>
</dbReference>
<dbReference type="InterPro" id="IPR004532">
    <property type="entry name" value="Phe-tRNA-ligase_IIc_bsu_bact"/>
</dbReference>
<dbReference type="NCBIfam" id="TIGR00472">
    <property type="entry name" value="pheT_bact"/>
    <property type="match status" value="1"/>
</dbReference>
<dbReference type="EC" id="6.1.1.20" evidence="15"/>
<keyword evidence="9 15" id="KW-0067">ATP-binding</keyword>
<dbReference type="InterPro" id="IPR012340">
    <property type="entry name" value="NA-bd_OB-fold"/>
</dbReference>
<dbReference type="InterPro" id="IPR005146">
    <property type="entry name" value="B3/B4_tRNA-bd"/>
</dbReference>
<dbReference type="Pfam" id="PF17759">
    <property type="entry name" value="tRNA_synthFbeta"/>
    <property type="match status" value="1"/>
</dbReference>
<evidence type="ECO:0000259" key="17">
    <source>
        <dbReference type="PROSITE" id="PS50886"/>
    </source>
</evidence>
<comment type="cofactor">
    <cofactor evidence="15">
        <name>Mg(2+)</name>
        <dbReference type="ChEBI" id="CHEBI:18420"/>
    </cofactor>
    <text evidence="15">Binds 2 magnesium ions per tetramer.</text>
</comment>
<dbReference type="CDD" id="cd02796">
    <property type="entry name" value="tRNA_bind_bactPheRS"/>
    <property type="match status" value="1"/>
</dbReference>
<keyword evidence="11 16" id="KW-0694">RNA-binding</keyword>
<reference evidence="20 21" key="1">
    <citation type="submission" date="2016-10" db="EMBL/GenBank/DDBJ databases">
        <authorList>
            <person name="de Groot N.N."/>
        </authorList>
    </citation>
    <scope>NUCLEOTIDE SEQUENCE [LARGE SCALE GENOMIC DNA]</scope>
    <source>
        <strain evidence="20 21">WG14</strain>
    </source>
</reference>
<feature type="binding site" evidence="15">
    <location>
        <position position="459"/>
    </location>
    <ligand>
        <name>Mg(2+)</name>
        <dbReference type="ChEBI" id="CHEBI:18420"/>
        <note>shared with alpha subunit</note>
    </ligand>
</feature>
<dbReference type="PROSITE" id="PS51483">
    <property type="entry name" value="B5"/>
    <property type="match status" value="1"/>
</dbReference>
<dbReference type="FunFam" id="2.40.50.140:FF:000045">
    <property type="entry name" value="Phenylalanine--tRNA ligase beta subunit"/>
    <property type="match status" value="1"/>
</dbReference>
<feature type="domain" description="B5" evidence="19">
    <location>
        <begin position="397"/>
        <end position="472"/>
    </location>
</feature>
<sequence>MRISKDWISDYIDLKINYNDLVRQLKLHTADVEIMESFGDELKNIKVGRIDKIKEHPNADKLIICEVNLGDETLDIVTGDLTVKEKDLVPVAVDGAVLYDGFKIKTRNFRGVKSHGMLCSLEEIGLEEHSDAIYTITEDVEPGTDFINYFKIKDQILSMEITPNKPDLLSYLGTAREFTAIDAAENFKLPVYKKINTTTKGFPVKIEYDGCKRYTALKMKNIEIKPSPLWMVKRLAMAGIRSINNVVDITNYVMLETGHPIHAFDMKTIKNSIIVRKAKEGEKVVLLDKRELELVGHETLITDEEKILALGGVMGGNISGINENTKEILLEVAHFDPINIRKTTNHHKLSTDSSYRFERGVDPNNAFFVMGRLIYLIEKYANGSTDYNATDIYPQKIKNKKQPLRINYLNSKLGINLTIDEIEEILKRLNFGFERINEGFEITIPTNRPDIEGEADLVEEIGRIYGYHNIKSEAPKSTFLKGERNENYVFKEKAASILRHQGFHETKNIPLMNDTKFWKSEANVKIINPISAELEFLIPELIYPILETVSYNYRNQNKDIKMFEINKVFLKDETSETKVKEPTHMAIVSTGEESPADYTDKRKVSFYTLKGTLDYLFEENGISATYKRSNIKGFSQSQTAEIFIKDTKIGYIGLIDPEMADKMYDIKDEIFVAEIDLDAVKKYSKLVSKASKKYDYPSIKREYSFMVPISTEFSEINKTIENAGNIIEKIQIFDVYRGKGIDPNFSSITITIIYRSHEKTLTDDEVNKVESKILKQLEDKNVKLRKA</sequence>
<keyword evidence="10 15" id="KW-0460">Magnesium</keyword>
<evidence type="ECO:0000259" key="19">
    <source>
        <dbReference type="PROSITE" id="PS51483"/>
    </source>
</evidence>
<evidence type="ECO:0000259" key="18">
    <source>
        <dbReference type="PROSITE" id="PS51447"/>
    </source>
</evidence>
<keyword evidence="8 15" id="KW-0547">Nucleotide-binding</keyword>
<evidence type="ECO:0000256" key="6">
    <source>
        <dbReference type="ARBA" id="ARBA00022598"/>
    </source>
</evidence>
<dbReference type="Pfam" id="PF01588">
    <property type="entry name" value="tRNA_bind"/>
    <property type="match status" value="1"/>
</dbReference>
<dbReference type="InterPro" id="IPR045060">
    <property type="entry name" value="Phe-tRNA-ligase_IIc_bsu"/>
</dbReference>
<feature type="binding site" evidence="15">
    <location>
        <position position="456"/>
    </location>
    <ligand>
        <name>Mg(2+)</name>
        <dbReference type="ChEBI" id="CHEBI:18420"/>
        <note>shared with alpha subunit</note>
    </ligand>
</feature>
<evidence type="ECO:0000256" key="12">
    <source>
        <dbReference type="ARBA" id="ARBA00022917"/>
    </source>
</evidence>
<dbReference type="Proteomes" id="UP000199322">
    <property type="component" value="Unassembled WGS sequence"/>
</dbReference>
<comment type="similarity">
    <text evidence="2 15">Belongs to the phenylalanyl-tRNA synthetase beta subunit family. Type 1 subfamily.</text>
</comment>
<dbReference type="GO" id="GO:0009328">
    <property type="term" value="C:phenylalanine-tRNA ligase complex"/>
    <property type="evidence" value="ECO:0007669"/>
    <property type="project" value="TreeGrafter"/>
</dbReference>
<dbReference type="EMBL" id="FMYV01000001">
    <property type="protein sequence ID" value="SDB97212.1"/>
    <property type="molecule type" value="Genomic_DNA"/>
</dbReference>
<dbReference type="SUPFAM" id="SSF46955">
    <property type="entry name" value="Putative DNA-binding domain"/>
    <property type="match status" value="1"/>
</dbReference>
<name>A0A1G6HSK9_9BACT</name>
<keyword evidence="13 15" id="KW-0030">Aminoacyl-tRNA synthetase</keyword>
<dbReference type="Gene3D" id="3.50.40.10">
    <property type="entry name" value="Phenylalanyl-trna Synthetase, Chain B, domain 3"/>
    <property type="match status" value="1"/>
</dbReference>
<dbReference type="Gene3D" id="3.30.70.380">
    <property type="entry name" value="Ferrodoxin-fold anticodon-binding domain"/>
    <property type="match status" value="1"/>
</dbReference>
<dbReference type="SUPFAM" id="SSF50249">
    <property type="entry name" value="Nucleic acid-binding proteins"/>
    <property type="match status" value="1"/>
</dbReference>
<dbReference type="Pfam" id="PF03147">
    <property type="entry name" value="FDX-ACB"/>
    <property type="match status" value="1"/>
</dbReference>
<evidence type="ECO:0000256" key="1">
    <source>
        <dbReference type="ARBA" id="ARBA00004496"/>
    </source>
</evidence>
<evidence type="ECO:0000256" key="14">
    <source>
        <dbReference type="ARBA" id="ARBA00049255"/>
    </source>
</evidence>
<dbReference type="GO" id="GO:0000049">
    <property type="term" value="F:tRNA binding"/>
    <property type="evidence" value="ECO:0007669"/>
    <property type="project" value="UniProtKB-UniRule"/>
</dbReference>
<dbReference type="Gene3D" id="3.30.930.10">
    <property type="entry name" value="Bira Bifunctional Protein, Domain 2"/>
    <property type="match status" value="1"/>
</dbReference>
<keyword evidence="6 15" id="KW-0436">Ligase</keyword>
<dbReference type="PANTHER" id="PTHR10947">
    <property type="entry name" value="PHENYLALANYL-TRNA SYNTHETASE BETA CHAIN AND LEUCINE-RICH REPEAT-CONTAINING PROTEIN 47"/>
    <property type="match status" value="1"/>
</dbReference>
<dbReference type="Pfam" id="PF03483">
    <property type="entry name" value="B3_4"/>
    <property type="match status" value="1"/>
</dbReference>
<dbReference type="SUPFAM" id="SSF56037">
    <property type="entry name" value="PheT/TilS domain"/>
    <property type="match status" value="1"/>
</dbReference>
<dbReference type="InterPro" id="IPR041616">
    <property type="entry name" value="PheRS_beta_core"/>
</dbReference>
<evidence type="ECO:0000256" key="13">
    <source>
        <dbReference type="ARBA" id="ARBA00023146"/>
    </source>
</evidence>
<dbReference type="SUPFAM" id="SSF54991">
    <property type="entry name" value="Anticodon-binding domain of PheRS"/>
    <property type="match status" value="1"/>
</dbReference>
<comment type="subcellular location">
    <subcellularLocation>
        <location evidence="1 15">Cytoplasm</location>
    </subcellularLocation>
</comment>
<dbReference type="PROSITE" id="PS50886">
    <property type="entry name" value="TRBD"/>
    <property type="match status" value="1"/>
</dbReference>
<dbReference type="PANTHER" id="PTHR10947:SF0">
    <property type="entry name" value="PHENYLALANINE--TRNA LIGASE BETA SUBUNIT"/>
    <property type="match status" value="1"/>
</dbReference>
<protein>
    <recommendedName>
        <fullName evidence="15">Phenylalanine--tRNA ligase beta subunit</fullName>
        <ecNumber evidence="15">6.1.1.20</ecNumber>
    </recommendedName>
    <alternativeName>
        <fullName evidence="15">Phenylalanyl-tRNA synthetase beta subunit</fullName>
        <shortName evidence="15">PheRS</shortName>
    </alternativeName>
</protein>
<dbReference type="Gene3D" id="3.30.56.10">
    <property type="match status" value="2"/>
</dbReference>
<dbReference type="InterPro" id="IPR005147">
    <property type="entry name" value="tRNA_synthase_B5-dom"/>
</dbReference>
<dbReference type="HAMAP" id="MF_00283">
    <property type="entry name" value="Phe_tRNA_synth_beta1"/>
    <property type="match status" value="1"/>
</dbReference>
<dbReference type="SMART" id="SM00873">
    <property type="entry name" value="B3_4"/>
    <property type="match status" value="1"/>
</dbReference>
<accession>A0A1G6HSK9</accession>
<evidence type="ECO:0000313" key="21">
    <source>
        <dbReference type="Proteomes" id="UP000199322"/>
    </source>
</evidence>
<evidence type="ECO:0000256" key="7">
    <source>
        <dbReference type="ARBA" id="ARBA00022723"/>
    </source>
</evidence>
<dbReference type="SUPFAM" id="SSF55681">
    <property type="entry name" value="Class II aaRS and biotin synthetases"/>
    <property type="match status" value="1"/>
</dbReference>
<evidence type="ECO:0000256" key="8">
    <source>
        <dbReference type="ARBA" id="ARBA00022741"/>
    </source>
</evidence>
<evidence type="ECO:0000256" key="11">
    <source>
        <dbReference type="ARBA" id="ARBA00022884"/>
    </source>
</evidence>
<keyword evidence="4 15" id="KW-0963">Cytoplasm</keyword>
<dbReference type="InterPro" id="IPR009061">
    <property type="entry name" value="DNA-bd_dom_put_sf"/>
</dbReference>
<dbReference type="GO" id="GO:0000287">
    <property type="term" value="F:magnesium ion binding"/>
    <property type="evidence" value="ECO:0007669"/>
    <property type="project" value="UniProtKB-UniRule"/>
</dbReference>
<dbReference type="GO" id="GO:0004826">
    <property type="term" value="F:phenylalanine-tRNA ligase activity"/>
    <property type="evidence" value="ECO:0007669"/>
    <property type="project" value="UniProtKB-UniRule"/>
</dbReference>
<evidence type="ECO:0000256" key="4">
    <source>
        <dbReference type="ARBA" id="ARBA00022490"/>
    </source>
</evidence>
<dbReference type="InterPro" id="IPR002547">
    <property type="entry name" value="tRNA-bd_dom"/>
</dbReference>
<dbReference type="RefSeq" id="WP_091401808.1">
    <property type="nucleotide sequence ID" value="NZ_FMYV01000001.1"/>
</dbReference>